<dbReference type="EMBL" id="LXQA011413941">
    <property type="protein sequence ID" value="MCI96407.1"/>
    <property type="molecule type" value="Genomic_DNA"/>
</dbReference>
<organism evidence="1 2">
    <name type="scientific">Trifolium medium</name>
    <dbReference type="NCBI Taxonomy" id="97028"/>
    <lineage>
        <taxon>Eukaryota</taxon>
        <taxon>Viridiplantae</taxon>
        <taxon>Streptophyta</taxon>
        <taxon>Embryophyta</taxon>
        <taxon>Tracheophyta</taxon>
        <taxon>Spermatophyta</taxon>
        <taxon>Magnoliopsida</taxon>
        <taxon>eudicotyledons</taxon>
        <taxon>Gunneridae</taxon>
        <taxon>Pentapetalae</taxon>
        <taxon>rosids</taxon>
        <taxon>fabids</taxon>
        <taxon>Fabales</taxon>
        <taxon>Fabaceae</taxon>
        <taxon>Papilionoideae</taxon>
        <taxon>50 kb inversion clade</taxon>
        <taxon>NPAAA clade</taxon>
        <taxon>Hologalegina</taxon>
        <taxon>IRL clade</taxon>
        <taxon>Trifolieae</taxon>
        <taxon>Trifolium</taxon>
    </lineage>
</organism>
<proteinExistence type="predicted"/>
<reference evidence="1 2" key="1">
    <citation type="journal article" date="2018" name="Front. Plant Sci.">
        <title>Red Clover (Trifolium pratense) and Zigzag Clover (T. medium) - A Picture of Genomic Similarities and Differences.</title>
        <authorList>
            <person name="Dluhosova J."/>
            <person name="Istvanek J."/>
            <person name="Nedelnik J."/>
            <person name="Repkova J."/>
        </authorList>
    </citation>
    <scope>NUCLEOTIDE SEQUENCE [LARGE SCALE GENOMIC DNA]</scope>
    <source>
        <strain evidence="2">cv. 10/8</strain>
        <tissue evidence="1">Leaf</tissue>
    </source>
</reference>
<comment type="caution">
    <text evidence="1">The sequence shown here is derived from an EMBL/GenBank/DDBJ whole genome shotgun (WGS) entry which is preliminary data.</text>
</comment>
<accession>A0A392W7Q3</accession>
<protein>
    <submittedName>
        <fullName evidence="1">LINE-1 reverse transcriptase like</fullName>
    </submittedName>
</protein>
<evidence type="ECO:0000313" key="1">
    <source>
        <dbReference type="EMBL" id="MCI96407.1"/>
    </source>
</evidence>
<keyword evidence="1" id="KW-0695">RNA-directed DNA polymerase</keyword>
<evidence type="ECO:0000313" key="2">
    <source>
        <dbReference type="Proteomes" id="UP000265520"/>
    </source>
</evidence>
<dbReference type="GO" id="GO:0003964">
    <property type="term" value="F:RNA-directed DNA polymerase activity"/>
    <property type="evidence" value="ECO:0007669"/>
    <property type="project" value="UniProtKB-KW"/>
</dbReference>
<keyword evidence="1" id="KW-0548">Nucleotidyltransferase</keyword>
<keyword evidence="2" id="KW-1185">Reference proteome</keyword>
<dbReference type="Proteomes" id="UP000265520">
    <property type="component" value="Unassembled WGS sequence"/>
</dbReference>
<dbReference type="Gene3D" id="3.60.10.10">
    <property type="entry name" value="Endonuclease/exonuclease/phosphatase"/>
    <property type="match status" value="1"/>
</dbReference>
<feature type="non-terminal residue" evidence="1">
    <location>
        <position position="60"/>
    </location>
</feature>
<dbReference type="SUPFAM" id="SSF56219">
    <property type="entry name" value="DNase I-like"/>
    <property type="match status" value="1"/>
</dbReference>
<dbReference type="AlphaFoldDB" id="A0A392W7Q3"/>
<sequence>MGAWCVLGDFNAVLHRDERKGMQQLGSNVPSAEWIEFGNFVSDMGLVDLPVLGRRFTWFH</sequence>
<name>A0A392W7Q3_9FABA</name>
<dbReference type="InterPro" id="IPR036691">
    <property type="entry name" value="Endo/exonu/phosph_ase_sf"/>
</dbReference>
<keyword evidence="1" id="KW-0808">Transferase</keyword>